<organism evidence="3 4">
    <name type="scientific">Aedes albopictus</name>
    <name type="common">Asian tiger mosquito</name>
    <name type="synonym">Stegomyia albopicta</name>
    <dbReference type="NCBI Taxonomy" id="7160"/>
    <lineage>
        <taxon>Eukaryota</taxon>
        <taxon>Metazoa</taxon>
        <taxon>Ecdysozoa</taxon>
        <taxon>Arthropoda</taxon>
        <taxon>Hexapoda</taxon>
        <taxon>Insecta</taxon>
        <taxon>Pterygota</taxon>
        <taxon>Neoptera</taxon>
        <taxon>Endopterygota</taxon>
        <taxon>Diptera</taxon>
        <taxon>Nematocera</taxon>
        <taxon>Culicoidea</taxon>
        <taxon>Culicidae</taxon>
        <taxon>Culicinae</taxon>
        <taxon>Aedini</taxon>
        <taxon>Aedes</taxon>
        <taxon>Stegomyia</taxon>
    </lineage>
</organism>
<keyword evidence="2" id="KW-0732">Signal</keyword>
<feature type="chain" id="PRO_5045783100" evidence="2">
    <location>
        <begin position="21"/>
        <end position="313"/>
    </location>
</feature>
<evidence type="ECO:0000256" key="1">
    <source>
        <dbReference type="SAM" id="MobiDB-lite"/>
    </source>
</evidence>
<feature type="region of interest" description="Disordered" evidence="1">
    <location>
        <begin position="224"/>
        <end position="313"/>
    </location>
</feature>
<dbReference type="GeneID" id="109408440"/>
<protein>
    <submittedName>
        <fullName evidence="3">Uncharacterized protein</fullName>
    </submittedName>
</protein>
<name>A0ABM1ZYE0_AEDAL</name>
<dbReference type="EnsemblMetazoa" id="AALFPA23_022785.R33830">
    <property type="protein sequence ID" value="AALFPA23_022785.P33830"/>
    <property type="gene ID" value="AALFPA23_022785"/>
</dbReference>
<reference evidence="4" key="1">
    <citation type="journal article" date="2015" name="Proc. Natl. Acad. Sci. U.S.A.">
        <title>Genome sequence of the Asian Tiger mosquito, Aedes albopictus, reveals insights into its biology, genetics, and evolution.</title>
        <authorList>
            <person name="Chen X.G."/>
            <person name="Jiang X."/>
            <person name="Gu J."/>
            <person name="Xu M."/>
            <person name="Wu Y."/>
            <person name="Deng Y."/>
            <person name="Zhang C."/>
            <person name="Bonizzoni M."/>
            <person name="Dermauw W."/>
            <person name="Vontas J."/>
            <person name="Armbruster P."/>
            <person name="Huang X."/>
            <person name="Yang Y."/>
            <person name="Zhang H."/>
            <person name="He W."/>
            <person name="Peng H."/>
            <person name="Liu Y."/>
            <person name="Wu K."/>
            <person name="Chen J."/>
            <person name="Lirakis M."/>
            <person name="Topalis P."/>
            <person name="Van Leeuwen T."/>
            <person name="Hall A.B."/>
            <person name="Jiang X."/>
            <person name="Thorpe C."/>
            <person name="Mueller R.L."/>
            <person name="Sun C."/>
            <person name="Waterhouse R.M."/>
            <person name="Yan G."/>
            <person name="Tu Z.J."/>
            <person name="Fang X."/>
            <person name="James A.A."/>
        </authorList>
    </citation>
    <scope>NUCLEOTIDE SEQUENCE [LARGE SCALE GENOMIC DNA]</scope>
    <source>
        <strain evidence="4">Foshan</strain>
    </source>
</reference>
<evidence type="ECO:0000313" key="4">
    <source>
        <dbReference type="Proteomes" id="UP000069940"/>
    </source>
</evidence>
<feature type="compositionally biased region" description="Acidic residues" evidence="1">
    <location>
        <begin position="226"/>
        <end position="289"/>
    </location>
</feature>
<dbReference type="RefSeq" id="XP_029735186.2">
    <property type="nucleotide sequence ID" value="XM_029879326.2"/>
</dbReference>
<reference evidence="3" key="2">
    <citation type="submission" date="2025-05" db="UniProtKB">
        <authorList>
            <consortium name="EnsemblMetazoa"/>
        </authorList>
    </citation>
    <scope>IDENTIFICATION</scope>
    <source>
        <strain evidence="3">Foshan</strain>
    </source>
</reference>
<keyword evidence="4" id="KW-1185">Reference proteome</keyword>
<evidence type="ECO:0000256" key="2">
    <source>
        <dbReference type="SAM" id="SignalP"/>
    </source>
</evidence>
<accession>A0ABM1ZYE0</accession>
<proteinExistence type="predicted"/>
<evidence type="ECO:0000313" key="3">
    <source>
        <dbReference type="EnsemblMetazoa" id="AALFPA23_022785.P33830"/>
    </source>
</evidence>
<dbReference type="Proteomes" id="UP000069940">
    <property type="component" value="Unassembled WGS sequence"/>
</dbReference>
<sequence length="313" mass="35525">MRLGAKVIYSLSLLVLVCEASVIYKNECDCKRKVMKAAPLPPPDFHSIKQCEETKPTDLHPIKDMCSCVNVANVRPACNPLDDVPKFAPSTSCECGYDDCKPPPKKYPADVISQHLAVVAARKKTISETDLHFHRPPIKVPPCPKEVLTVPEELLYKMNRQPIELKPPKRKYIPRVDLSEEDHQPCQPEKQYYSDICYGKIEPPNPDLEQVKQEEIPCKVCTDNHTEEEEPTDCPCETEEDCESDEETPDEADEDEDDAEEDEEEEEGEDADSNEGAEDDASEEDSGEEETYRKRSIRPGSFGKQRQSKRKIQ</sequence>
<feature type="signal peptide" evidence="2">
    <location>
        <begin position="1"/>
        <end position="20"/>
    </location>
</feature>